<evidence type="ECO:0000256" key="3">
    <source>
        <dbReference type="ARBA" id="ARBA00022475"/>
    </source>
</evidence>
<dbReference type="GO" id="GO:0005886">
    <property type="term" value="C:plasma membrane"/>
    <property type="evidence" value="ECO:0007669"/>
    <property type="project" value="UniProtKB-SubCell"/>
</dbReference>
<dbReference type="InterPro" id="IPR047196">
    <property type="entry name" value="YidC_ALB_C"/>
</dbReference>
<dbReference type="NCBIfam" id="TIGR03592">
    <property type="entry name" value="yidC_oxa1_cterm"/>
    <property type="match status" value="1"/>
</dbReference>
<evidence type="ECO:0000256" key="11">
    <source>
        <dbReference type="SAM" id="Phobius"/>
    </source>
</evidence>
<proteinExistence type="inferred from homology"/>
<evidence type="ECO:0000256" key="8">
    <source>
        <dbReference type="ARBA" id="ARBA00023186"/>
    </source>
</evidence>
<dbReference type="Pfam" id="PF02096">
    <property type="entry name" value="60KD_IMP"/>
    <property type="match status" value="1"/>
</dbReference>
<comment type="subcellular location">
    <subcellularLocation>
        <location evidence="1">Cell membrane</location>
        <topology evidence="1">Multi-pass membrane protein</topology>
    </subcellularLocation>
    <subcellularLocation>
        <location evidence="9">Membrane</location>
        <topology evidence="9">Multi-pass membrane protein</topology>
    </subcellularLocation>
</comment>
<dbReference type="CDD" id="cd20070">
    <property type="entry name" value="5TM_YidC_Alb3"/>
    <property type="match status" value="1"/>
</dbReference>
<evidence type="ECO:0000259" key="12">
    <source>
        <dbReference type="Pfam" id="PF02096"/>
    </source>
</evidence>
<dbReference type="EMBL" id="MHIE01000010">
    <property type="protein sequence ID" value="OGY45885.1"/>
    <property type="molecule type" value="Genomic_DNA"/>
</dbReference>
<organism evidence="13 14">
    <name type="scientific">Candidatus Buchananbacteria bacterium RIFCSPHIGHO2_01_FULL_44_11</name>
    <dbReference type="NCBI Taxonomy" id="1797535"/>
    <lineage>
        <taxon>Bacteria</taxon>
        <taxon>Candidatus Buchananiibacteriota</taxon>
    </lineage>
</organism>
<evidence type="ECO:0000313" key="13">
    <source>
        <dbReference type="EMBL" id="OGY45885.1"/>
    </source>
</evidence>
<keyword evidence="4 9" id="KW-0812">Transmembrane</keyword>
<evidence type="ECO:0000256" key="7">
    <source>
        <dbReference type="ARBA" id="ARBA00023136"/>
    </source>
</evidence>
<gene>
    <name evidence="13" type="ORF">A2744_00860</name>
</gene>
<keyword evidence="7 11" id="KW-0472">Membrane</keyword>
<keyword evidence="8" id="KW-0143">Chaperone</keyword>
<dbReference type="PANTHER" id="PTHR12428:SF65">
    <property type="entry name" value="CYTOCHROME C OXIDASE ASSEMBLY PROTEIN COX18, MITOCHONDRIAL"/>
    <property type="match status" value="1"/>
</dbReference>
<evidence type="ECO:0000256" key="9">
    <source>
        <dbReference type="RuleBase" id="RU003945"/>
    </source>
</evidence>
<name>A0A1G1Y0M2_9BACT</name>
<protein>
    <recommendedName>
        <fullName evidence="12">Membrane insertase YidC/Oxa/ALB C-terminal domain-containing protein</fullName>
    </recommendedName>
</protein>
<dbReference type="InterPro" id="IPR028055">
    <property type="entry name" value="YidC/Oxa/ALB_C"/>
</dbReference>
<dbReference type="GO" id="GO:0032977">
    <property type="term" value="F:membrane insertase activity"/>
    <property type="evidence" value="ECO:0007669"/>
    <property type="project" value="InterPro"/>
</dbReference>
<comment type="similarity">
    <text evidence="9">Belongs to the OXA1/ALB3/YidC family.</text>
</comment>
<dbReference type="AlphaFoldDB" id="A0A1G1Y0M2"/>
<dbReference type="InterPro" id="IPR001708">
    <property type="entry name" value="YidC/ALB3/OXA1/COX18"/>
</dbReference>
<dbReference type="GO" id="GO:0015031">
    <property type="term" value="P:protein transport"/>
    <property type="evidence" value="ECO:0007669"/>
    <property type="project" value="UniProtKB-KW"/>
</dbReference>
<evidence type="ECO:0000256" key="1">
    <source>
        <dbReference type="ARBA" id="ARBA00004651"/>
    </source>
</evidence>
<dbReference type="STRING" id="1797535.A2744_00860"/>
<reference evidence="13 14" key="1">
    <citation type="journal article" date="2016" name="Nat. Commun.">
        <title>Thousands of microbial genomes shed light on interconnected biogeochemical processes in an aquifer system.</title>
        <authorList>
            <person name="Anantharaman K."/>
            <person name="Brown C.T."/>
            <person name="Hug L.A."/>
            <person name="Sharon I."/>
            <person name="Castelle C.J."/>
            <person name="Probst A.J."/>
            <person name="Thomas B.C."/>
            <person name="Singh A."/>
            <person name="Wilkins M.J."/>
            <person name="Karaoz U."/>
            <person name="Brodie E.L."/>
            <person name="Williams K.H."/>
            <person name="Hubbard S.S."/>
            <person name="Banfield J.F."/>
        </authorList>
    </citation>
    <scope>NUCLEOTIDE SEQUENCE [LARGE SCALE GENOMIC DNA]</scope>
</reference>
<keyword evidence="5" id="KW-0653">Protein transport</keyword>
<accession>A0A1G1Y0M2</accession>
<dbReference type="PANTHER" id="PTHR12428">
    <property type="entry name" value="OXA1"/>
    <property type="match status" value="1"/>
</dbReference>
<comment type="caution">
    <text evidence="13">The sequence shown here is derived from an EMBL/GenBank/DDBJ whole genome shotgun (WGS) entry which is preliminary data.</text>
</comment>
<evidence type="ECO:0000256" key="6">
    <source>
        <dbReference type="ARBA" id="ARBA00022989"/>
    </source>
</evidence>
<sequence length="257" mass="28597">MGQLFNTILYEPIFNLLVFFYNVVPGNDLGVAIILLTIFIKLILYPLSKQSIKGQKALQSLQPKIEQIKQQYKTEKEKQAQALMALYKSEKINPLSSCLPLLIQLPFLFAVYRVFIEGLKSESLVVLYPFINNPGQLNPQSLGFVDLSQPNLVLAFLAGLAQYWQAKMLQTKAPPKGLPGAKDESMTAMMNKQMLYFMPILTVVIGASLPGGLTLYWFVLTLLTALQQLLMFKKDGQGGKPTNPSPAVVNNGAEQQK</sequence>
<evidence type="ECO:0000256" key="4">
    <source>
        <dbReference type="ARBA" id="ARBA00022692"/>
    </source>
</evidence>
<keyword evidence="6 11" id="KW-1133">Transmembrane helix</keyword>
<keyword evidence="3" id="KW-1003">Cell membrane</keyword>
<evidence type="ECO:0000313" key="14">
    <source>
        <dbReference type="Proteomes" id="UP000178240"/>
    </source>
</evidence>
<dbReference type="Proteomes" id="UP000178240">
    <property type="component" value="Unassembled WGS sequence"/>
</dbReference>
<feature type="region of interest" description="Disordered" evidence="10">
    <location>
        <begin position="236"/>
        <end position="257"/>
    </location>
</feature>
<feature type="domain" description="Membrane insertase YidC/Oxa/ALB C-terminal" evidence="12">
    <location>
        <begin position="30"/>
        <end position="231"/>
    </location>
</feature>
<feature type="transmembrane region" description="Helical" evidence="11">
    <location>
        <begin position="194"/>
        <end position="209"/>
    </location>
</feature>
<evidence type="ECO:0000256" key="2">
    <source>
        <dbReference type="ARBA" id="ARBA00022448"/>
    </source>
</evidence>
<evidence type="ECO:0000256" key="10">
    <source>
        <dbReference type="SAM" id="MobiDB-lite"/>
    </source>
</evidence>
<evidence type="ECO:0000256" key="5">
    <source>
        <dbReference type="ARBA" id="ARBA00022927"/>
    </source>
</evidence>
<feature type="transmembrane region" description="Helical" evidence="11">
    <location>
        <begin position="29"/>
        <end position="47"/>
    </location>
</feature>
<feature type="transmembrane region" description="Helical" evidence="11">
    <location>
        <begin position="7"/>
        <end position="23"/>
    </location>
</feature>
<dbReference type="GO" id="GO:0051205">
    <property type="term" value="P:protein insertion into membrane"/>
    <property type="evidence" value="ECO:0007669"/>
    <property type="project" value="TreeGrafter"/>
</dbReference>
<keyword evidence="2" id="KW-0813">Transport</keyword>